<keyword evidence="2" id="KW-1133">Transmembrane helix</keyword>
<organism evidence="3 4">
    <name type="scientific">Caenorhabditis japonica</name>
    <dbReference type="NCBI Taxonomy" id="281687"/>
    <lineage>
        <taxon>Eukaryota</taxon>
        <taxon>Metazoa</taxon>
        <taxon>Ecdysozoa</taxon>
        <taxon>Nematoda</taxon>
        <taxon>Chromadorea</taxon>
        <taxon>Rhabditida</taxon>
        <taxon>Rhabditina</taxon>
        <taxon>Rhabditomorpha</taxon>
        <taxon>Rhabditoidea</taxon>
        <taxon>Rhabditidae</taxon>
        <taxon>Peloderinae</taxon>
        <taxon>Caenorhabditis</taxon>
    </lineage>
</organism>
<evidence type="ECO:0000256" key="1">
    <source>
        <dbReference type="SAM" id="MobiDB-lite"/>
    </source>
</evidence>
<evidence type="ECO:0000256" key="2">
    <source>
        <dbReference type="SAM" id="Phobius"/>
    </source>
</evidence>
<evidence type="ECO:0000313" key="3">
    <source>
        <dbReference type="EnsemblMetazoa" id="CJA40322.1"/>
    </source>
</evidence>
<dbReference type="EnsemblMetazoa" id="CJA40322.1">
    <property type="protein sequence ID" value="CJA40322.1"/>
    <property type="gene ID" value="WBGene00216170"/>
</dbReference>
<dbReference type="Proteomes" id="UP000005237">
    <property type="component" value="Unassembled WGS sequence"/>
</dbReference>
<keyword evidence="2" id="KW-0812">Transmembrane</keyword>
<dbReference type="AlphaFoldDB" id="A0A8R1ENP6"/>
<accession>A0A8R1ENP6</accession>
<feature type="transmembrane region" description="Helical" evidence="2">
    <location>
        <begin position="39"/>
        <end position="62"/>
    </location>
</feature>
<reference evidence="3" key="2">
    <citation type="submission" date="2022-06" db="UniProtKB">
        <authorList>
            <consortium name="EnsemblMetazoa"/>
        </authorList>
    </citation>
    <scope>IDENTIFICATION</scope>
    <source>
        <strain evidence="3">DF5081</strain>
    </source>
</reference>
<name>A0A8R1ENP6_CAEJA</name>
<feature type="compositionally biased region" description="Basic and acidic residues" evidence="1">
    <location>
        <begin position="85"/>
        <end position="95"/>
    </location>
</feature>
<sequence length="95" mass="10131">MLLLSLSTVFRPSSFFIIIINWTPSPPLSPPIPLSVCNTLLLSSLLCSVLLCSALFCSVLLCSSPVGRSAPHSASRLLDASSRAEQGRAEMIEKA</sequence>
<keyword evidence="4" id="KW-1185">Reference proteome</keyword>
<keyword evidence="2" id="KW-0472">Membrane</keyword>
<feature type="region of interest" description="Disordered" evidence="1">
    <location>
        <begin position="67"/>
        <end position="95"/>
    </location>
</feature>
<proteinExistence type="predicted"/>
<evidence type="ECO:0000313" key="4">
    <source>
        <dbReference type="Proteomes" id="UP000005237"/>
    </source>
</evidence>
<feature type="compositionally biased region" description="Low complexity" evidence="1">
    <location>
        <begin position="73"/>
        <end position="84"/>
    </location>
</feature>
<reference evidence="4" key="1">
    <citation type="submission" date="2010-08" db="EMBL/GenBank/DDBJ databases">
        <authorList>
            <consortium name="Caenorhabditis japonica Sequencing Consortium"/>
            <person name="Wilson R.K."/>
        </authorList>
    </citation>
    <scope>NUCLEOTIDE SEQUENCE [LARGE SCALE GENOMIC DNA]</scope>
    <source>
        <strain evidence="4">DF5081</strain>
    </source>
</reference>
<protein>
    <submittedName>
        <fullName evidence="3">Uncharacterized protein</fullName>
    </submittedName>
</protein>